<dbReference type="KEGG" id="cao:Celal_4191"/>
<gene>
    <name evidence="10" type="primary">mscL</name>
    <name evidence="11" type="ordered locus">Celal_4191</name>
</gene>
<keyword evidence="3 10" id="KW-0813">Transport</keyword>
<name>E6XFG0_CELAD</name>
<keyword evidence="12" id="KW-1185">Reference proteome</keyword>
<dbReference type="OrthoDB" id="9810350at2"/>
<evidence type="ECO:0000256" key="6">
    <source>
        <dbReference type="ARBA" id="ARBA00022989"/>
    </source>
</evidence>
<dbReference type="InterPro" id="IPR036019">
    <property type="entry name" value="MscL_channel"/>
</dbReference>
<dbReference type="eggNOG" id="COG1970">
    <property type="taxonomic scope" value="Bacteria"/>
</dbReference>
<evidence type="ECO:0000256" key="5">
    <source>
        <dbReference type="ARBA" id="ARBA00022692"/>
    </source>
</evidence>
<dbReference type="Proteomes" id="UP000008634">
    <property type="component" value="Chromosome"/>
</dbReference>
<evidence type="ECO:0000256" key="2">
    <source>
        <dbReference type="ARBA" id="ARBA00007254"/>
    </source>
</evidence>
<evidence type="ECO:0000256" key="10">
    <source>
        <dbReference type="HAMAP-Rule" id="MF_00115"/>
    </source>
</evidence>
<dbReference type="GO" id="GO:0008381">
    <property type="term" value="F:mechanosensitive monoatomic ion channel activity"/>
    <property type="evidence" value="ECO:0007669"/>
    <property type="project" value="UniProtKB-UniRule"/>
</dbReference>
<dbReference type="PANTHER" id="PTHR30266:SF2">
    <property type="entry name" value="LARGE-CONDUCTANCE MECHANOSENSITIVE CHANNEL"/>
    <property type="match status" value="1"/>
</dbReference>
<dbReference type="RefSeq" id="WP_013552881.1">
    <property type="nucleotide sequence ID" value="NC_014934.1"/>
</dbReference>
<accession>E6XFG0</accession>
<dbReference type="PROSITE" id="PS01327">
    <property type="entry name" value="MSCL"/>
    <property type="match status" value="1"/>
</dbReference>
<keyword evidence="8 10" id="KW-0472">Membrane</keyword>
<keyword evidence="9 10" id="KW-0407">Ion channel</keyword>
<dbReference type="EMBL" id="CP002453">
    <property type="protein sequence ID" value="ADV51433.1"/>
    <property type="molecule type" value="Genomic_DNA"/>
</dbReference>
<dbReference type="SUPFAM" id="SSF81330">
    <property type="entry name" value="Gated mechanosensitive channel"/>
    <property type="match status" value="1"/>
</dbReference>
<dbReference type="GO" id="GO:0005886">
    <property type="term" value="C:plasma membrane"/>
    <property type="evidence" value="ECO:0007669"/>
    <property type="project" value="UniProtKB-SubCell"/>
</dbReference>
<dbReference type="HAMAP" id="MF_00115">
    <property type="entry name" value="MscL"/>
    <property type="match status" value="1"/>
</dbReference>
<evidence type="ECO:0000256" key="9">
    <source>
        <dbReference type="ARBA" id="ARBA00023303"/>
    </source>
</evidence>
<comment type="subcellular location">
    <subcellularLocation>
        <location evidence="10">Cell inner membrane</location>
        <topology evidence="10">Multi-pass membrane protein</topology>
    </subcellularLocation>
    <subcellularLocation>
        <location evidence="1">Cell membrane</location>
        <topology evidence="1">Multi-pass membrane protein</topology>
    </subcellularLocation>
</comment>
<keyword evidence="7 10" id="KW-0406">Ion transport</keyword>
<evidence type="ECO:0000256" key="3">
    <source>
        <dbReference type="ARBA" id="ARBA00022448"/>
    </source>
</evidence>
<keyword evidence="10" id="KW-0997">Cell inner membrane</keyword>
<evidence type="ECO:0000256" key="8">
    <source>
        <dbReference type="ARBA" id="ARBA00023136"/>
    </source>
</evidence>
<evidence type="ECO:0000313" key="12">
    <source>
        <dbReference type="Proteomes" id="UP000008634"/>
    </source>
</evidence>
<evidence type="ECO:0000256" key="1">
    <source>
        <dbReference type="ARBA" id="ARBA00004651"/>
    </source>
</evidence>
<dbReference type="Pfam" id="PF01741">
    <property type="entry name" value="MscL"/>
    <property type="match status" value="1"/>
</dbReference>
<keyword evidence="4 10" id="KW-1003">Cell membrane</keyword>
<evidence type="ECO:0000256" key="7">
    <source>
        <dbReference type="ARBA" id="ARBA00023065"/>
    </source>
</evidence>
<dbReference type="InterPro" id="IPR001185">
    <property type="entry name" value="MS_channel"/>
</dbReference>
<reference evidence="11 12" key="1">
    <citation type="journal article" date="2010" name="Stand. Genomic Sci.">
        <title>Complete genome sequence of Cellulophaga algicola type strain (IC166).</title>
        <authorList>
            <person name="Abt B."/>
            <person name="Lu M."/>
            <person name="Misra M."/>
            <person name="Han C."/>
            <person name="Nolan M."/>
            <person name="Lucas S."/>
            <person name="Hammon N."/>
            <person name="Deshpande S."/>
            <person name="Cheng J.F."/>
            <person name="Tapia R."/>
            <person name="Goodwin L."/>
            <person name="Pitluck S."/>
            <person name="Liolios K."/>
            <person name="Pagani I."/>
            <person name="Ivanova N."/>
            <person name="Mavromatis K."/>
            <person name="Ovchinikova G."/>
            <person name="Pati A."/>
            <person name="Chen A."/>
            <person name="Palaniappan K."/>
            <person name="Land M."/>
            <person name="Hauser L."/>
            <person name="Chang Y.J."/>
            <person name="Jeffries C.D."/>
            <person name="Detter J.C."/>
            <person name="Brambilla E."/>
            <person name="Rohde M."/>
            <person name="Tindall B.J."/>
            <person name="Goker M."/>
            <person name="Woyke T."/>
            <person name="Bristow J."/>
            <person name="Eisen J.A."/>
            <person name="Markowitz V."/>
            <person name="Hugenholtz P."/>
            <person name="Kyrpides N.C."/>
            <person name="Klenk H.P."/>
            <person name="Lapidus A."/>
        </authorList>
    </citation>
    <scope>NUCLEOTIDE SEQUENCE [LARGE SCALE GENOMIC DNA]</scope>
    <source>
        <strain evidence="12">DSM 14237 / IC166 / ACAM 630</strain>
    </source>
</reference>
<keyword evidence="5 10" id="KW-0812">Transmembrane</keyword>
<dbReference type="HOGENOM" id="CLU_095787_0_0_10"/>
<keyword evidence="6 10" id="KW-1133">Transmembrane helix</keyword>
<comment type="subunit">
    <text evidence="10">Homopentamer.</text>
</comment>
<dbReference type="PANTHER" id="PTHR30266">
    <property type="entry name" value="MECHANOSENSITIVE CHANNEL MSCL"/>
    <property type="match status" value="1"/>
</dbReference>
<comment type="function">
    <text evidence="10">Channel that opens in response to stretch forces in the membrane lipid bilayer. May participate in the regulation of osmotic pressure changes within the cell.</text>
</comment>
<dbReference type="InterPro" id="IPR019823">
    <property type="entry name" value="Mechanosensitive_channel_CS"/>
</dbReference>
<dbReference type="NCBIfam" id="TIGR00220">
    <property type="entry name" value="mscL"/>
    <property type="match status" value="1"/>
</dbReference>
<organism evidence="11 12">
    <name type="scientific">Cellulophaga algicola (strain DSM 14237 / IC166 / ACAM 630)</name>
    <dbReference type="NCBI Taxonomy" id="688270"/>
    <lineage>
        <taxon>Bacteria</taxon>
        <taxon>Pseudomonadati</taxon>
        <taxon>Bacteroidota</taxon>
        <taxon>Flavobacteriia</taxon>
        <taxon>Flavobacteriales</taxon>
        <taxon>Flavobacteriaceae</taxon>
        <taxon>Cellulophaga</taxon>
    </lineage>
</organism>
<dbReference type="AlphaFoldDB" id="E6XFG0"/>
<evidence type="ECO:0000256" key="4">
    <source>
        <dbReference type="ARBA" id="ARBA00022475"/>
    </source>
</evidence>
<comment type="similarity">
    <text evidence="2 10">Belongs to the MscL family.</text>
</comment>
<protein>
    <recommendedName>
        <fullName evidence="10">Large-conductance mechanosensitive channel</fullName>
    </recommendedName>
</protein>
<proteinExistence type="inferred from homology"/>
<sequence>MKKFFQEFKSFAIKGNLIDIAVGVIIGAAFNNVVNVLVKKIIMPPLSLLTDGVNLHEKKYILRLATSTSDEVAIGYGELVEVLIDFVIVAFTIFIVVKGFNRFKTKAQDPKNKNVETPREIALLSSMEKLLQEQNELLKKK</sequence>
<evidence type="ECO:0000313" key="11">
    <source>
        <dbReference type="EMBL" id="ADV51433.1"/>
    </source>
</evidence>
<dbReference type="PRINTS" id="PR01264">
    <property type="entry name" value="MECHCHANNEL"/>
</dbReference>
<dbReference type="InterPro" id="IPR037673">
    <property type="entry name" value="MSC/AndL"/>
</dbReference>
<dbReference type="STRING" id="688270.Celal_4191"/>
<dbReference type="Gene3D" id="1.10.1200.120">
    <property type="entry name" value="Large-conductance mechanosensitive channel, MscL, domain 1"/>
    <property type="match status" value="1"/>
</dbReference>
<feature type="transmembrane region" description="Helical" evidence="10">
    <location>
        <begin position="20"/>
        <end position="38"/>
    </location>
</feature>
<feature type="transmembrane region" description="Helical" evidence="10">
    <location>
        <begin position="73"/>
        <end position="97"/>
    </location>
</feature>